<dbReference type="SUPFAM" id="SSF54593">
    <property type="entry name" value="Glyoxalase/Bleomycin resistance protein/Dihydroxybiphenyl dioxygenase"/>
    <property type="match status" value="1"/>
</dbReference>
<sequence>MNHPNFVILFVNDPRHSAAFYSDLLGAEPVELSDTFALFNLQSGMRLGLWSRHTVQPPLSSDGNAAEIAFIKETDGEVDACHRAWTDKGLPILQEPTVMDFGRTFLAADPDGYRLRVYAFHG</sequence>
<dbReference type="RefSeq" id="WP_112952231.1">
    <property type="nucleotide sequence ID" value="NZ_QDFR01000008.1"/>
</dbReference>
<proteinExistence type="predicted"/>
<accession>A0AA92H7T6</accession>
<dbReference type="PANTHER" id="PTHR36503:SF1">
    <property type="entry name" value="BLR2520 PROTEIN"/>
    <property type="match status" value="1"/>
</dbReference>
<dbReference type="Proteomes" id="UP000244335">
    <property type="component" value="Unassembled WGS sequence"/>
</dbReference>
<dbReference type="EMBL" id="QDFR01000008">
    <property type="protein sequence ID" value="PVE51212.1"/>
    <property type="molecule type" value="Genomic_DNA"/>
</dbReference>
<dbReference type="Gene3D" id="3.30.720.120">
    <property type="match status" value="1"/>
</dbReference>
<dbReference type="InterPro" id="IPR037523">
    <property type="entry name" value="VOC_core"/>
</dbReference>
<organism evidence="2 3">
    <name type="scientific">Rhizobium rhizogenes</name>
    <name type="common">Agrobacterium rhizogenes</name>
    <dbReference type="NCBI Taxonomy" id="359"/>
    <lineage>
        <taxon>Bacteria</taxon>
        <taxon>Pseudomonadati</taxon>
        <taxon>Pseudomonadota</taxon>
        <taxon>Alphaproteobacteria</taxon>
        <taxon>Hyphomicrobiales</taxon>
        <taxon>Rhizobiaceae</taxon>
        <taxon>Rhizobium/Agrobacterium group</taxon>
        <taxon>Rhizobium</taxon>
    </lineage>
</organism>
<feature type="domain" description="VOC" evidence="1">
    <location>
        <begin position="3"/>
        <end position="120"/>
    </location>
</feature>
<dbReference type="PIRSF" id="PIRSF039020">
    <property type="entry name" value="EhpR"/>
    <property type="match status" value="1"/>
</dbReference>
<dbReference type="InterPro" id="IPR004360">
    <property type="entry name" value="Glyas_Fos-R_dOase_dom"/>
</dbReference>
<protein>
    <submittedName>
        <fullName evidence="2">Drug:proton antiporter</fullName>
    </submittedName>
</protein>
<dbReference type="Gene3D" id="3.30.720.110">
    <property type="match status" value="1"/>
</dbReference>
<dbReference type="InterPro" id="IPR026275">
    <property type="entry name" value="Glyoxalase/dOase/EhpR"/>
</dbReference>
<dbReference type="PROSITE" id="PS51819">
    <property type="entry name" value="VOC"/>
    <property type="match status" value="1"/>
</dbReference>
<dbReference type="PANTHER" id="PTHR36503">
    <property type="entry name" value="BLR2520 PROTEIN"/>
    <property type="match status" value="1"/>
</dbReference>
<gene>
    <name evidence="2" type="ORF">DC430_19665</name>
</gene>
<name>A0AA92H7T6_RHIRH</name>
<dbReference type="AlphaFoldDB" id="A0AA92H7T6"/>
<reference evidence="2 3" key="1">
    <citation type="submission" date="2018-04" db="EMBL/GenBank/DDBJ databases">
        <authorList>
            <person name="Hagen T."/>
        </authorList>
    </citation>
    <scope>NUCLEOTIDE SEQUENCE [LARGE SCALE GENOMIC DNA]</scope>
    <source>
        <strain evidence="2 3">TPD7009</strain>
    </source>
</reference>
<evidence type="ECO:0000313" key="3">
    <source>
        <dbReference type="Proteomes" id="UP000244335"/>
    </source>
</evidence>
<dbReference type="InterPro" id="IPR029068">
    <property type="entry name" value="Glyas_Bleomycin-R_OHBP_Dase"/>
</dbReference>
<comment type="caution">
    <text evidence="2">The sequence shown here is derived from an EMBL/GenBank/DDBJ whole genome shotgun (WGS) entry which is preliminary data.</text>
</comment>
<evidence type="ECO:0000313" key="2">
    <source>
        <dbReference type="EMBL" id="PVE51212.1"/>
    </source>
</evidence>
<evidence type="ECO:0000259" key="1">
    <source>
        <dbReference type="PROSITE" id="PS51819"/>
    </source>
</evidence>
<dbReference type="Pfam" id="PF00903">
    <property type="entry name" value="Glyoxalase"/>
    <property type="match status" value="1"/>
</dbReference>